<name>A0A5S9NTQ3_9GAMM</name>
<dbReference type="Pfam" id="PF04333">
    <property type="entry name" value="MlaA"/>
    <property type="match status" value="1"/>
</dbReference>
<dbReference type="EMBL" id="CACSII010000002">
    <property type="protein sequence ID" value="CAA0091548.1"/>
    <property type="molecule type" value="Genomic_DNA"/>
</dbReference>
<dbReference type="PANTHER" id="PTHR30035">
    <property type="entry name" value="LIPOPROTEIN VACJ-RELATED"/>
    <property type="match status" value="1"/>
</dbReference>
<dbReference type="PRINTS" id="PR01805">
    <property type="entry name" value="VACJLIPOPROT"/>
</dbReference>
<dbReference type="Proteomes" id="UP000434580">
    <property type="component" value="Unassembled WGS sequence"/>
</dbReference>
<protein>
    <submittedName>
        <fullName evidence="4">Putative phospholipid-binding lipoprotein MlaA</fullName>
    </submittedName>
</protein>
<dbReference type="AlphaFoldDB" id="A0A5S9NTQ3"/>
<feature type="chain" id="PRO_5030137958" evidence="3">
    <location>
        <begin position="21"/>
        <end position="258"/>
    </location>
</feature>
<dbReference type="PANTHER" id="PTHR30035:SF3">
    <property type="entry name" value="INTERMEMBRANE PHOSPHOLIPID TRANSPORT SYSTEM LIPOPROTEIN MLAA"/>
    <property type="match status" value="1"/>
</dbReference>
<dbReference type="GO" id="GO:0016020">
    <property type="term" value="C:membrane"/>
    <property type="evidence" value="ECO:0007669"/>
    <property type="project" value="InterPro"/>
</dbReference>
<keyword evidence="2 3" id="KW-0732">Signal</keyword>
<evidence type="ECO:0000313" key="5">
    <source>
        <dbReference type="Proteomes" id="UP000434580"/>
    </source>
</evidence>
<feature type="signal peptide" evidence="3">
    <location>
        <begin position="1"/>
        <end position="20"/>
    </location>
</feature>
<organism evidence="4 5">
    <name type="scientific">BD1-7 clade bacterium</name>
    <dbReference type="NCBI Taxonomy" id="2029982"/>
    <lineage>
        <taxon>Bacteria</taxon>
        <taxon>Pseudomonadati</taxon>
        <taxon>Pseudomonadota</taxon>
        <taxon>Gammaproteobacteria</taxon>
        <taxon>Cellvibrionales</taxon>
        <taxon>Spongiibacteraceae</taxon>
        <taxon>BD1-7 clade</taxon>
    </lineage>
</organism>
<sequence>MLMPVIALLLGLSFSSLGFAGDAVVDRDAAEYAVDPETVKAFESVDPWESFNRQMFKFNMMADTYFLKPVSQGYRFVMPTFAYRGVNNIFVNVEEIPTSAYAILQGKPKSTGNAIGRFLINFTLGFFGAFDVATQLGLKRQPEDFGQTLAVWGVPEGPYVVVPLLGPKTVRSGVGTAVDVVADPIYVDDVALRNSLFALRFVDKRANLLEGEELITGDPYVFVRDAYLQYREYLIKDGKVEDTFDTEQFDEDTDWLEE</sequence>
<evidence type="ECO:0000313" key="4">
    <source>
        <dbReference type="EMBL" id="CAA0091548.1"/>
    </source>
</evidence>
<evidence type="ECO:0000256" key="3">
    <source>
        <dbReference type="SAM" id="SignalP"/>
    </source>
</evidence>
<dbReference type="GO" id="GO:0120010">
    <property type="term" value="P:intermembrane phospholipid transfer"/>
    <property type="evidence" value="ECO:0007669"/>
    <property type="project" value="TreeGrafter"/>
</dbReference>
<comment type="similarity">
    <text evidence="1">Belongs to the MlaA family.</text>
</comment>
<evidence type="ECO:0000256" key="1">
    <source>
        <dbReference type="ARBA" id="ARBA00010634"/>
    </source>
</evidence>
<gene>
    <name evidence="4" type="primary">mlaA</name>
    <name evidence="4" type="ORF">DPBNPPHM_03036</name>
</gene>
<proteinExistence type="inferred from homology"/>
<dbReference type="InterPro" id="IPR007428">
    <property type="entry name" value="MlaA"/>
</dbReference>
<evidence type="ECO:0000256" key="2">
    <source>
        <dbReference type="ARBA" id="ARBA00022729"/>
    </source>
</evidence>
<reference evidence="4 5" key="1">
    <citation type="submission" date="2019-11" db="EMBL/GenBank/DDBJ databases">
        <authorList>
            <person name="Holert J."/>
        </authorList>
    </citation>
    <scope>NUCLEOTIDE SEQUENCE [LARGE SCALE GENOMIC DNA]</scope>
    <source>
        <strain evidence="4">BC5_2</strain>
    </source>
</reference>
<accession>A0A5S9NTQ3</accession>
<keyword evidence="4" id="KW-0449">Lipoprotein</keyword>